<evidence type="ECO:0000313" key="4">
    <source>
        <dbReference type="EMBL" id="SEA05070.1"/>
    </source>
</evidence>
<dbReference type="InterPro" id="IPR029069">
    <property type="entry name" value="HotDog_dom_sf"/>
</dbReference>
<evidence type="ECO:0000313" key="5">
    <source>
        <dbReference type="Proteomes" id="UP000198773"/>
    </source>
</evidence>
<dbReference type="Gene3D" id="3.40.630.30">
    <property type="match status" value="1"/>
</dbReference>
<accession>A0A1H3Y0M0</accession>
<dbReference type="AlphaFoldDB" id="A0A1H3Y0M0"/>
<evidence type="ECO:0000259" key="3">
    <source>
        <dbReference type="PROSITE" id="PS51186"/>
    </source>
</evidence>
<keyword evidence="5" id="KW-1185">Reference proteome</keyword>
<dbReference type="InterPro" id="IPR012660">
    <property type="entry name" value="YiiD_C"/>
</dbReference>
<dbReference type="InterPro" id="IPR000182">
    <property type="entry name" value="GNAT_dom"/>
</dbReference>
<name>A0A1H3Y0M0_ALKAM</name>
<dbReference type="PROSITE" id="PS51186">
    <property type="entry name" value="GNAT"/>
    <property type="match status" value="1"/>
</dbReference>
<dbReference type="CDD" id="cd04301">
    <property type="entry name" value="NAT_SF"/>
    <property type="match status" value="1"/>
</dbReference>
<keyword evidence="1" id="KW-0808">Transferase</keyword>
<feature type="domain" description="N-acetyltransferase" evidence="3">
    <location>
        <begin position="5"/>
        <end position="144"/>
    </location>
</feature>
<evidence type="ECO:0000256" key="2">
    <source>
        <dbReference type="ARBA" id="ARBA00023315"/>
    </source>
</evidence>
<sequence>MAIRMHIPRNDADWQAYYQFRWQQLRAPWQQPLGSERDELEHQSHHRMLMDGDRLIGVGRLHQLDDGKAQVRYMAVDPAYQRQQLGARLLTELEQQALVLGCTEVVLNARDTALGFYQRLGYSMQQEAPSQFGIAHYRMHRYLRLPGSVEDWQRRCQQLQQSWHQQIPLSRFMQLEIAAFDGTELRCQAPLEPNINLHGTMFAGSLYSLATLTGWGLLHLQLQALSLQADLVLVDGHIRYLKPMQHKPQTRCTMLSAKGDLTVLRQGLHASQRIKVELLSADKVVALFEGHYKALLPRRTQ</sequence>
<dbReference type="Pfam" id="PF00583">
    <property type="entry name" value="Acetyltransf_1"/>
    <property type="match status" value="1"/>
</dbReference>
<keyword evidence="2" id="KW-0012">Acyltransferase</keyword>
<dbReference type="GO" id="GO:0016747">
    <property type="term" value="F:acyltransferase activity, transferring groups other than amino-acyl groups"/>
    <property type="evidence" value="ECO:0007669"/>
    <property type="project" value="InterPro"/>
</dbReference>
<dbReference type="EMBL" id="FNRM01000001">
    <property type="protein sequence ID" value="SEA05070.1"/>
    <property type="molecule type" value="Genomic_DNA"/>
</dbReference>
<protein>
    <submittedName>
        <fullName evidence="4">Thioesterase domain-containing protein, putative</fullName>
    </submittedName>
</protein>
<reference evidence="4 5" key="1">
    <citation type="submission" date="2016-10" db="EMBL/GenBank/DDBJ databases">
        <authorList>
            <person name="de Groot N.N."/>
        </authorList>
    </citation>
    <scope>NUCLEOTIDE SEQUENCE [LARGE SCALE GENOMIC DNA]</scope>
    <source>
        <strain evidence="4 5">CGMCC 1.3430</strain>
    </source>
</reference>
<dbReference type="Gene3D" id="3.10.129.10">
    <property type="entry name" value="Hotdog Thioesterase"/>
    <property type="match status" value="1"/>
</dbReference>
<gene>
    <name evidence="4" type="ORF">SAMN04488051_101488</name>
</gene>
<evidence type="ECO:0000256" key="1">
    <source>
        <dbReference type="ARBA" id="ARBA00022679"/>
    </source>
</evidence>
<dbReference type="InterPro" id="IPR016181">
    <property type="entry name" value="Acyl_CoA_acyltransferase"/>
</dbReference>
<dbReference type="SUPFAM" id="SSF54637">
    <property type="entry name" value="Thioesterase/thiol ester dehydrase-isomerase"/>
    <property type="match status" value="1"/>
</dbReference>
<proteinExistence type="predicted"/>
<dbReference type="STRING" id="152573.SAMN04488051_101488"/>
<organism evidence="4 5">
    <name type="scientific">Alkalimonas amylolytica</name>
    <dbReference type="NCBI Taxonomy" id="152573"/>
    <lineage>
        <taxon>Bacteria</taxon>
        <taxon>Pseudomonadati</taxon>
        <taxon>Pseudomonadota</taxon>
        <taxon>Gammaproteobacteria</taxon>
        <taxon>Alkalimonas</taxon>
    </lineage>
</organism>
<dbReference type="InterPro" id="IPR050832">
    <property type="entry name" value="Bact_Acetyltransf"/>
</dbReference>
<dbReference type="SUPFAM" id="SSF55729">
    <property type="entry name" value="Acyl-CoA N-acyltransferases (Nat)"/>
    <property type="match status" value="1"/>
</dbReference>
<dbReference type="NCBIfam" id="TIGR02447">
    <property type="entry name" value="yiiD_Cterm"/>
    <property type="match status" value="1"/>
</dbReference>
<dbReference type="Pfam" id="PF09500">
    <property type="entry name" value="YiiD_C"/>
    <property type="match status" value="1"/>
</dbReference>
<dbReference type="Proteomes" id="UP000198773">
    <property type="component" value="Unassembled WGS sequence"/>
</dbReference>
<dbReference type="PANTHER" id="PTHR43877">
    <property type="entry name" value="AMINOALKYLPHOSPHONATE N-ACETYLTRANSFERASE-RELATED-RELATED"/>
    <property type="match status" value="1"/>
</dbReference>
<dbReference type="RefSeq" id="WP_091338884.1">
    <property type="nucleotide sequence ID" value="NZ_FNRM01000001.1"/>
</dbReference>
<dbReference type="OrthoDB" id="4305330at2"/>